<keyword evidence="1" id="KW-0812">Transmembrane</keyword>
<dbReference type="RefSeq" id="WP_203357349.1">
    <property type="nucleotide sequence ID" value="NZ_CP069127.1"/>
</dbReference>
<dbReference type="Proteomes" id="UP000596248">
    <property type="component" value="Chromosome"/>
</dbReference>
<accession>A0ABX7FX46</accession>
<sequence>MTRFIVKVVMNGIILIPLLKWYTEATTMSAVVASIIFSLIAYFIGDQLILRASNNLVATISDAVLAAIYLWAVSAMMNWSLSWGELLFTVVLLGVAEMLYHYFLKRFDRDTERETA</sequence>
<protein>
    <submittedName>
        <fullName evidence="2">DUF2512 family protein</fullName>
    </submittedName>
</protein>
<reference evidence="2 3" key="1">
    <citation type="submission" date="2021-01" db="EMBL/GenBank/DDBJ databases">
        <title>Identification of strong promoters based on the transcriptome of Brevibacillus choshinensis.</title>
        <authorList>
            <person name="Yao D."/>
            <person name="Zhang K."/>
            <person name="Wu J."/>
        </authorList>
    </citation>
    <scope>NUCLEOTIDE SEQUENCE [LARGE SCALE GENOMIC DNA]</scope>
    <source>
        <strain evidence="2 3">HPD31-SP3</strain>
    </source>
</reference>
<feature type="transmembrane region" description="Helical" evidence="1">
    <location>
        <begin position="56"/>
        <end position="74"/>
    </location>
</feature>
<dbReference type="InterPro" id="IPR019649">
    <property type="entry name" value="DUF2512"/>
</dbReference>
<keyword evidence="1" id="KW-0472">Membrane</keyword>
<dbReference type="EMBL" id="CP069127">
    <property type="protein sequence ID" value="QRG70376.1"/>
    <property type="molecule type" value="Genomic_DNA"/>
</dbReference>
<feature type="transmembrane region" description="Helical" evidence="1">
    <location>
        <begin position="86"/>
        <end position="104"/>
    </location>
</feature>
<organism evidence="2 3">
    <name type="scientific">Brevibacillus choshinensis</name>
    <dbReference type="NCBI Taxonomy" id="54911"/>
    <lineage>
        <taxon>Bacteria</taxon>
        <taxon>Bacillati</taxon>
        <taxon>Bacillota</taxon>
        <taxon>Bacilli</taxon>
        <taxon>Bacillales</taxon>
        <taxon>Paenibacillaceae</taxon>
        <taxon>Brevibacillus</taxon>
    </lineage>
</organism>
<evidence type="ECO:0000256" key="1">
    <source>
        <dbReference type="SAM" id="Phobius"/>
    </source>
</evidence>
<keyword evidence="1" id="KW-1133">Transmembrane helix</keyword>
<proteinExistence type="predicted"/>
<evidence type="ECO:0000313" key="2">
    <source>
        <dbReference type="EMBL" id="QRG70376.1"/>
    </source>
</evidence>
<feature type="transmembrane region" description="Helical" evidence="1">
    <location>
        <begin position="25"/>
        <end position="44"/>
    </location>
</feature>
<dbReference type="Pfam" id="PF10710">
    <property type="entry name" value="DUF2512"/>
    <property type="match status" value="1"/>
</dbReference>
<gene>
    <name evidence="2" type="ORF">JNE38_15440</name>
</gene>
<name>A0ABX7FX46_BRECH</name>
<evidence type="ECO:0000313" key="3">
    <source>
        <dbReference type="Proteomes" id="UP000596248"/>
    </source>
</evidence>
<keyword evidence="3" id="KW-1185">Reference proteome</keyword>